<dbReference type="PANTHER" id="PTHR22708">
    <property type="entry name" value="LEUCINE-RICH REPEAT-CONTAINING PROTEIN 56"/>
    <property type="match status" value="1"/>
</dbReference>
<dbReference type="InterPro" id="IPR025875">
    <property type="entry name" value="Leu-rich_rpt_4"/>
</dbReference>
<dbReference type="SUPFAM" id="SSF52058">
    <property type="entry name" value="L domain-like"/>
    <property type="match status" value="1"/>
</dbReference>
<evidence type="ECO:0000256" key="3">
    <source>
        <dbReference type="SAM" id="MobiDB-lite"/>
    </source>
</evidence>
<evidence type="ECO:0000256" key="2">
    <source>
        <dbReference type="ARBA" id="ARBA00022737"/>
    </source>
</evidence>
<dbReference type="Pfam" id="PF12799">
    <property type="entry name" value="LRR_4"/>
    <property type="match status" value="1"/>
</dbReference>
<dbReference type="EMBL" id="JBEDNZ010000008">
    <property type="protein sequence ID" value="KAL0839765.1"/>
    <property type="molecule type" value="Genomic_DNA"/>
</dbReference>
<feature type="region of interest" description="Disordered" evidence="3">
    <location>
        <begin position="1"/>
        <end position="37"/>
    </location>
</feature>
<accession>A0ABD0T8S2</accession>
<dbReference type="InterPro" id="IPR032675">
    <property type="entry name" value="LRR_dom_sf"/>
</dbReference>
<feature type="compositionally biased region" description="Low complexity" evidence="3">
    <location>
        <begin position="18"/>
        <end position="37"/>
    </location>
</feature>
<sequence length="558" mass="62058">MPAYEAPCVELGSAPQTPSIVASPSPSEISSASSPEPQIIRATPLFRALAMPPPEPEQPPGQEELERRLPGYRRIVIPRELTLIELLKQCSGATTDEDVLRIREAKLRVVAERVGLRRLHVLAPRLRSLTLDGSALGSLRDLGIGLVHLKILSVNRCGLTSLDGVWGLGALREFHASGNRLQDLQPLAALQKLHTLNLADNPIQDTSRIWTLGVCGSLRRLCLRGTPAADSFDYRSRIATALPMLVYLDDHPLHVDIEYDTDGVFGPISSSDSETSDVEMTELQPSLDVPSIESEPGPGPSAQFPEITPATLEEHAGDTVNKELVPVRRYRRPATTEGAGQRPPRPNLPPRPRTAHERPTIDAPTRLQILNSLMDEEWRCSGSQLTSHEPVCGNLARALRRPATARRSCMDEEKEMVEQAMEEASRAFAAEIPRAPRLEDWVKFREETGIDIDINFNERPRDVDPSQVMERLEKIEKETMERFNQENTAGVSGESSTLPNSTLTSFSMTITSDLDMWRRMRDVSPLDSELTDVDTLLNDVRLIRPRSRFMGNAQMPQE</sequence>
<evidence type="ECO:0000256" key="1">
    <source>
        <dbReference type="ARBA" id="ARBA00022614"/>
    </source>
</evidence>
<organism evidence="4 5">
    <name type="scientific">Loxostege sticticalis</name>
    <name type="common">Beet webworm moth</name>
    <dbReference type="NCBI Taxonomy" id="481309"/>
    <lineage>
        <taxon>Eukaryota</taxon>
        <taxon>Metazoa</taxon>
        <taxon>Ecdysozoa</taxon>
        <taxon>Arthropoda</taxon>
        <taxon>Hexapoda</taxon>
        <taxon>Insecta</taxon>
        <taxon>Pterygota</taxon>
        <taxon>Neoptera</taxon>
        <taxon>Endopterygota</taxon>
        <taxon>Lepidoptera</taxon>
        <taxon>Glossata</taxon>
        <taxon>Ditrysia</taxon>
        <taxon>Pyraloidea</taxon>
        <taxon>Crambidae</taxon>
        <taxon>Pyraustinae</taxon>
        <taxon>Loxostege</taxon>
    </lineage>
</organism>
<dbReference type="PROSITE" id="PS51450">
    <property type="entry name" value="LRR"/>
    <property type="match status" value="1"/>
</dbReference>
<dbReference type="InterPro" id="IPR040091">
    <property type="entry name" value="LRRC56"/>
</dbReference>
<dbReference type="Proteomes" id="UP001549921">
    <property type="component" value="Unassembled WGS sequence"/>
</dbReference>
<proteinExistence type="predicted"/>
<dbReference type="AlphaFoldDB" id="A0ABD0T8S2"/>
<evidence type="ECO:0008006" key="6">
    <source>
        <dbReference type="Google" id="ProtNLM"/>
    </source>
</evidence>
<dbReference type="Gene3D" id="3.80.10.10">
    <property type="entry name" value="Ribonuclease Inhibitor"/>
    <property type="match status" value="1"/>
</dbReference>
<protein>
    <recommendedName>
        <fullName evidence="6">Leucine-rich repeat-containing protein 56</fullName>
    </recommendedName>
</protein>
<feature type="region of interest" description="Disordered" evidence="3">
    <location>
        <begin position="312"/>
        <end position="362"/>
    </location>
</feature>
<name>A0ABD0T8S2_LOXSC</name>
<keyword evidence="1" id="KW-0433">Leucine-rich repeat</keyword>
<keyword evidence="2" id="KW-0677">Repeat</keyword>
<dbReference type="InterPro" id="IPR001611">
    <property type="entry name" value="Leu-rich_rpt"/>
</dbReference>
<feature type="compositionally biased region" description="Pro residues" evidence="3">
    <location>
        <begin position="343"/>
        <end position="352"/>
    </location>
</feature>
<gene>
    <name evidence="4" type="ORF">ABMA28_016404</name>
</gene>
<evidence type="ECO:0000313" key="4">
    <source>
        <dbReference type="EMBL" id="KAL0839765.1"/>
    </source>
</evidence>
<evidence type="ECO:0000313" key="5">
    <source>
        <dbReference type="Proteomes" id="UP001549921"/>
    </source>
</evidence>
<feature type="compositionally biased region" description="Basic and acidic residues" evidence="3">
    <location>
        <begin position="312"/>
        <end position="321"/>
    </location>
</feature>
<comment type="caution">
    <text evidence="4">The sequence shown here is derived from an EMBL/GenBank/DDBJ whole genome shotgun (WGS) entry which is preliminary data.</text>
</comment>
<dbReference type="PANTHER" id="PTHR22708:SF0">
    <property type="entry name" value="LEUCINE-RICH REPEAT-CONTAINING PROTEIN 56"/>
    <property type="match status" value="1"/>
</dbReference>
<reference evidence="4 5" key="1">
    <citation type="submission" date="2024-06" db="EMBL/GenBank/DDBJ databases">
        <title>A chromosome-level genome assembly of beet webworm, Loxostege sticticalis.</title>
        <authorList>
            <person name="Zhang Y."/>
        </authorList>
    </citation>
    <scope>NUCLEOTIDE SEQUENCE [LARGE SCALE GENOMIC DNA]</scope>
    <source>
        <strain evidence="4">AQ028</strain>
        <tissue evidence="4">Male pupae</tissue>
    </source>
</reference>